<evidence type="ECO:0000313" key="5">
    <source>
        <dbReference type="Proteomes" id="UP000515800"/>
    </source>
</evidence>
<gene>
    <name evidence="4" type="ORF">H9L19_06210</name>
</gene>
<feature type="region of interest" description="Disordered" evidence="1">
    <location>
        <begin position="155"/>
        <end position="195"/>
    </location>
</feature>
<organism evidence="4 5">
    <name type="scientific">Weissella diestrammenae</name>
    <dbReference type="NCBI Taxonomy" id="1162633"/>
    <lineage>
        <taxon>Bacteria</taxon>
        <taxon>Bacillati</taxon>
        <taxon>Bacillota</taxon>
        <taxon>Bacilli</taxon>
        <taxon>Lactobacillales</taxon>
        <taxon>Lactobacillaceae</taxon>
        <taxon>Weissella</taxon>
    </lineage>
</organism>
<feature type="domain" description="DUF4236" evidence="3">
    <location>
        <begin position="3"/>
        <end position="56"/>
    </location>
</feature>
<dbReference type="InterPro" id="IPR025330">
    <property type="entry name" value="DUF4236"/>
</dbReference>
<dbReference type="KEGG" id="wdi:H9L19_06210"/>
<evidence type="ECO:0000313" key="4">
    <source>
        <dbReference type="EMBL" id="QNN74979.1"/>
    </source>
</evidence>
<evidence type="ECO:0000256" key="2">
    <source>
        <dbReference type="SAM" id="Phobius"/>
    </source>
</evidence>
<feature type="compositionally biased region" description="Low complexity" evidence="1">
    <location>
        <begin position="163"/>
        <end position="173"/>
    </location>
</feature>
<protein>
    <submittedName>
        <fullName evidence="4">DUF4236 domain-containing protein</fullName>
    </submittedName>
</protein>
<dbReference type="EMBL" id="CP060724">
    <property type="protein sequence ID" value="QNN74979.1"/>
    <property type="molecule type" value="Genomic_DNA"/>
</dbReference>
<feature type="compositionally biased region" description="Low complexity" evidence="1">
    <location>
        <begin position="181"/>
        <end position="195"/>
    </location>
</feature>
<keyword evidence="2" id="KW-1133">Transmembrane helix</keyword>
<feature type="transmembrane region" description="Helical" evidence="2">
    <location>
        <begin position="106"/>
        <end position="125"/>
    </location>
</feature>
<evidence type="ECO:0000256" key="1">
    <source>
        <dbReference type="SAM" id="MobiDB-lite"/>
    </source>
</evidence>
<feature type="transmembrane region" description="Helical" evidence="2">
    <location>
        <begin position="132"/>
        <end position="151"/>
    </location>
</feature>
<keyword evidence="2" id="KW-0472">Membrane</keyword>
<accession>A0A7G9T4F4</accession>
<proteinExistence type="predicted"/>
<keyword evidence="5" id="KW-1185">Reference proteome</keyword>
<dbReference type="AlphaFoldDB" id="A0A7G9T4F4"/>
<sequence length="244" mass="26132">MGFRFRKSINLGGGAKLNFSKSGIGWSFGSKNFRYTKKASGGTRTTSSIPGTGISYVKDSSSSKSNNLNQLNRVLKNGNTNNWWFWFLVGIISLLASYFMGQTSVILGVLLLIISGYIFINSRLLKKEKNKNAFWILLISISLIVVGTIGYSSQHSPAPTKLDSISSSSTSNTTEDDESESIASSISESESIASESVSVSVSMSIASSEAESSKAAESAAAYQSSTQASAAAYAAQTQPTNRYW</sequence>
<evidence type="ECO:0000259" key="3">
    <source>
        <dbReference type="Pfam" id="PF14020"/>
    </source>
</evidence>
<feature type="transmembrane region" description="Helical" evidence="2">
    <location>
        <begin position="83"/>
        <end position="100"/>
    </location>
</feature>
<name>A0A7G9T4F4_9LACO</name>
<dbReference type="RefSeq" id="WP_187528814.1">
    <property type="nucleotide sequence ID" value="NZ_CP060724.1"/>
</dbReference>
<reference evidence="4 5" key="1">
    <citation type="submission" date="2020-08" db="EMBL/GenBank/DDBJ databases">
        <title>Genome sequence of Weissella diestrammenae KACC 16890T.</title>
        <authorList>
            <person name="Hyun D.-W."/>
            <person name="Bae J.-W."/>
        </authorList>
    </citation>
    <scope>NUCLEOTIDE SEQUENCE [LARGE SCALE GENOMIC DNA]</scope>
    <source>
        <strain evidence="4 5">KACC 16890</strain>
    </source>
</reference>
<keyword evidence="2" id="KW-0812">Transmembrane</keyword>
<dbReference type="Pfam" id="PF14020">
    <property type="entry name" value="DUF4236"/>
    <property type="match status" value="1"/>
</dbReference>
<dbReference type="Proteomes" id="UP000515800">
    <property type="component" value="Chromosome"/>
</dbReference>